<dbReference type="Proteomes" id="UP000323930">
    <property type="component" value="Unassembled WGS sequence"/>
</dbReference>
<comment type="caution">
    <text evidence="16">The sequence shown here is derived from an EMBL/GenBank/DDBJ whole genome shotgun (WGS) entry which is preliminary data.</text>
</comment>
<dbReference type="GO" id="GO:0000049">
    <property type="term" value="F:tRNA binding"/>
    <property type="evidence" value="ECO:0007669"/>
    <property type="project" value="UniProtKB-KW"/>
</dbReference>
<evidence type="ECO:0000256" key="1">
    <source>
        <dbReference type="ARBA" id="ARBA00001947"/>
    </source>
</evidence>
<evidence type="ECO:0000256" key="10">
    <source>
        <dbReference type="ARBA" id="ARBA00022840"/>
    </source>
</evidence>
<evidence type="ECO:0000256" key="8">
    <source>
        <dbReference type="ARBA" id="ARBA00022741"/>
    </source>
</evidence>
<keyword evidence="10" id="KW-0067">ATP-binding</keyword>
<keyword evidence="8" id="KW-0547">Nucleotide-binding</keyword>
<evidence type="ECO:0000256" key="14">
    <source>
        <dbReference type="ARBA" id="ARBA00032577"/>
    </source>
</evidence>
<evidence type="ECO:0000256" key="3">
    <source>
        <dbReference type="ARBA" id="ARBA00013168"/>
    </source>
</evidence>
<dbReference type="SUPFAM" id="SSF55186">
    <property type="entry name" value="ThrRS/AlaRS common domain"/>
    <property type="match status" value="1"/>
</dbReference>
<dbReference type="InterPro" id="IPR018165">
    <property type="entry name" value="Ala-tRNA-synth_IIc_core"/>
</dbReference>
<dbReference type="Gene3D" id="3.30.980.10">
    <property type="entry name" value="Threonyl-trna Synthetase, Chain A, domain 2"/>
    <property type="match status" value="1"/>
</dbReference>
<dbReference type="InterPro" id="IPR050058">
    <property type="entry name" value="Ala-tRNA_ligase"/>
</dbReference>
<dbReference type="GO" id="GO:0005524">
    <property type="term" value="F:ATP binding"/>
    <property type="evidence" value="ECO:0007669"/>
    <property type="project" value="UniProtKB-KW"/>
</dbReference>
<dbReference type="InterPro" id="IPR018163">
    <property type="entry name" value="Thr/Ala-tRNA-synth_IIc_edit"/>
</dbReference>
<evidence type="ECO:0000259" key="15">
    <source>
        <dbReference type="PROSITE" id="PS50860"/>
    </source>
</evidence>
<dbReference type="EMBL" id="VSDQ01000633">
    <property type="protein sequence ID" value="TYA76952.1"/>
    <property type="molecule type" value="Genomic_DNA"/>
</dbReference>
<evidence type="ECO:0000313" key="16">
    <source>
        <dbReference type="EMBL" id="TYA76952.1"/>
    </source>
</evidence>
<feature type="domain" description="Alanyl-transfer RNA synthetases family profile" evidence="15">
    <location>
        <begin position="1"/>
        <end position="161"/>
    </location>
</feature>
<keyword evidence="9" id="KW-0862">Zinc</keyword>
<dbReference type="PANTHER" id="PTHR11777:SF9">
    <property type="entry name" value="ALANINE--TRNA LIGASE, CYTOPLASMIC"/>
    <property type="match status" value="1"/>
</dbReference>
<evidence type="ECO:0000256" key="12">
    <source>
        <dbReference type="ARBA" id="ARBA00022917"/>
    </source>
</evidence>
<accession>A0A5D0I521</accession>
<evidence type="ECO:0000256" key="4">
    <source>
        <dbReference type="ARBA" id="ARBA00017959"/>
    </source>
</evidence>
<keyword evidence="5" id="KW-0820">tRNA-binding</keyword>
<evidence type="ECO:0000256" key="13">
    <source>
        <dbReference type="ARBA" id="ARBA00023146"/>
    </source>
</evidence>
<gene>
    <name evidence="16" type="ORF">FUA24_10930</name>
</gene>
<evidence type="ECO:0000313" key="17">
    <source>
        <dbReference type="Proteomes" id="UP000323930"/>
    </source>
</evidence>
<comment type="similarity">
    <text evidence="2">Belongs to the class-II aminoacyl-tRNA synthetase family.</text>
</comment>
<dbReference type="GO" id="GO:0004813">
    <property type="term" value="F:alanine-tRNA ligase activity"/>
    <property type="evidence" value="ECO:0007669"/>
    <property type="project" value="UniProtKB-EC"/>
</dbReference>
<dbReference type="PROSITE" id="PS50860">
    <property type="entry name" value="AA_TRNA_LIGASE_II_ALA"/>
    <property type="match status" value="1"/>
</dbReference>
<proteinExistence type="inferred from homology"/>
<keyword evidence="17" id="KW-1185">Reference proteome</keyword>
<feature type="non-terminal residue" evidence="16">
    <location>
        <position position="1"/>
    </location>
</feature>
<evidence type="ECO:0000256" key="5">
    <source>
        <dbReference type="ARBA" id="ARBA00022555"/>
    </source>
</evidence>
<dbReference type="SMART" id="SM00863">
    <property type="entry name" value="tRNA_SAD"/>
    <property type="match status" value="1"/>
</dbReference>
<protein>
    <recommendedName>
        <fullName evidence="4">Alanine--tRNA ligase</fullName>
        <ecNumber evidence="3">6.1.1.7</ecNumber>
    </recommendedName>
    <alternativeName>
        <fullName evidence="14">Alanyl-tRNA synthetase</fullName>
    </alternativeName>
</protein>
<sequence length="161" mass="18160">ENNVIIHFTKNLPKNVEAAFKAVVDAKQRYRTECNHTATHLLHQALREVLGTHVEQKGSAVHSKYLRFDFSHFSKLTVDELRDVENFVNARIDGKLPLEEKRNIPMDEAIAQGAMALFGEKYGDTVRAIRFGQSIELCGGTHVKNTADIWHFKITSESAVA</sequence>
<keyword evidence="13" id="KW-0030">Aminoacyl-tRNA synthetase</keyword>
<dbReference type="Gene3D" id="3.30.54.20">
    <property type="match status" value="1"/>
</dbReference>
<evidence type="ECO:0000256" key="6">
    <source>
        <dbReference type="ARBA" id="ARBA00022598"/>
    </source>
</evidence>
<keyword evidence="7" id="KW-0479">Metal-binding</keyword>
<dbReference type="GO" id="GO:0002161">
    <property type="term" value="F:aminoacyl-tRNA deacylase activity"/>
    <property type="evidence" value="ECO:0007669"/>
    <property type="project" value="TreeGrafter"/>
</dbReference>
<evidence type="ECO:0000256" key="11">
    <source>
        <dbReference type="ARBA" id="ARBA00022884"/>
    </source>
</evidence>
<dbReference type="Pfam" id="PF07973">
    <property type="entry name" value="tRNA_SAD"/>
    <property type="match status" value="1"/>
</dbReference>
<evidence type="ECO:0000256" key="9">
    <source>
        <dbReference type="ARBA" id="ARBA00022833"/>
    </source>
</evidence>
<dbReference type="GO" id="GO:0046872">
    <property type="term" value="F:metal ion binding"/>
    <property type="evidence" value="ECO:0007669"/>
    <property type="project" value="UniProtKB-KW"/>
</dbReference>
<name>A0A5D0I521_9FLAO</name>
<evidence type="ECO:0000256" key="2">
    <source>
        <dbReference type="ARBA" id="ARBA00008226"/>
    </source>
</evidence>
<reference evidence="16 17" key="1">
    <citation type="submission" date="2019-08" db="EMBL/GenBank/DDBJ databases">
        <title>Seonamhaeicola sediminis sp. nov., isolated from marine sediment.</title>
        <authorList>
            <person name="Cao W.R."/>
        </authorList>
    </citation>
    <scope>NUCLEOTIDE SEQUENCE [LARGE SCALE GENOMIC DNA]</scope>
    <source>
        <strain evidence="16 17">B011</strain>
    </source>
</reference>
<dbReference type="GO" id="GO:0006419">
    <property type="term" value="P:alanyl-tRNA aminoacylation"/>
    <property type="evidence" value="ECO:0007669"/>
    <property type="project" value="InterPro"/>
</dbReference>
<evidence type="ECO:0000256" key="7">
    <source>
        <dbReference type="ARBA" id="ARBA00022723"/>
    </source>
</evidence>
<dbReference type="PANTHER" id="PTHR11777">
    <property type="entry name" value="ALANYL-TRNA SYNTHETASE"/>
    <property type="match status" value="1"/>
</dbReference>
<dbReference type="InterPro" id="IPR012947">
    <property type="entry name" value="tRNA_SAD"/>
</dbReference>
<dbReference type="FunFam" id="3.30.54.20:FF:000001">
    <property type="entry name" value="Alanine--tRNA ligase"/>
    <property type="match status" value="1"/>
</dbReference>
<comment type="cofactor">
    <cofactor evidence="1">
        <name>Zn(2+)</name>
        <dbReference type="ChEBI" id="CHEBI:29105"/>
    </cofactor>
</comment>
<organism evidence="16 17">
    <name type="scientific">Seonamhaeicola marinus</name>
    <dbReference type="NCBI Taxonomy" id="1912246"/>
    <lineage>
        <taxon>Bacteria</taxon>
        <taxon>Pseudomonadati</taxon>
        <taxon>Bacteroidota</taxon>
        <taxon>Flavobacteriia</taxon>
        <taxon>Flavobacteriales</taxon>
        <taxon>Flavobacteriaceae</taxon>
    </lineage>
</organism>
<dbReference type="FunFam" id="3.30.980.10:FF:000004">
    <property type="entry name" value="Alanine--tRNA ligase, cytoplasmic"/>
    <property type="match status" value="1"/>
</dbReference>
<keyword evidence="11" id="KW-0694">RNA-binding</keyword>
<keyword evidence="12" id="KW-0648">Protein biosynthesis</keyword>
<dbReference type="AlphaFoldDB" id="A0A5D0I521"/>
<keyword evidence="6 16" id="KW-0436">Ligase</keyword>
<dbReference type="EC" id="6.1.1.7" evidence="3"/>
<feature type="non-terminal residue" evidence="16">
    <location>
        <position position="161"/>
    </location>
</feature>